<dbReference type="PANTHER" id="PTHR33646:SF2">
    <property type="entry name" value="F20H23.8 PROTEIN"/>
    <property type="match status" value="1"/>
</dbReference>
<accession>A0A7N0V1B6</accession>
<keyword evidence="4" id="KW-1185">Reference proteome</keyword>
<keyword evidence="1" id="KW-0812">Transmembrane</keyword>
<dbReference type="EnsemblPlants" id="Kaladp0094s0130.2.v1.1">
    <property type="protein sequence ID" value="Kaladp0094s0130.2.v1.1"/>
    <property type="gene ID" value="Kaladp0094s0130.v1.1"/>
</dbReference>
<evidence type="ECO:0000256" key="1">
    <source>
        <dbReference type="SAM" id="Phobius"/>
    </source>
</evidence>
<dbReference type="Gramene" id="Kaladp0094s0130.2.v1.1">
    <property type="protein sequence ID" value="Kaladp0094s0130.2.v1.1"/>
    <property type="gene ID" value="Kaladp0094s0130.v1.1"/>
</dbReference>
<dbReference type="Proteomes" id="UP000594263">
    <property type="component" value="Unplaced"/>
</dbReference>
<proteinExistence type="predicted"/>
<keyword evidence="1" id="KW-1133">Transmembrane helix</keyword>
<evidence type="ECO:0000313" key="4">
    <source>
        <dbReference type="Proteomes" id="UP000594263"/>
    </source>
</evidence>
<feature type="transmembrane region" description="Helical" evidence="1">
    <location>
        <begin position="188"/>
        <end position="214"/>
    </location>
</feature>
<protein>
    <recommendedName>
        <fullName evidence="2">DUF6821 domain-containing protein</fullName>
    </recommendedName>
</protein>
<dbReference type="OMA" id="ISFRIYT"/>
<feature type="domain" description="DUF6821" evidence="2">
    <location>
        <begin position="94"/>
        <end position="277"/>
    </location>
</feature>
<dbReference type="Pfam" id="PF20705">
    <property type="entry name" value="DUF6821"/>
    <property type="match status" value="1"/>
</dbReference>
<dbReference type="AlphaFoldDB" id="A0A7N0V1B6"/>
<keyword evidence="1" id="KW-0472">Membrane</keyword>
<name>A0A7N0V1B6_KALFE</name>
<dbReference type="InterPro" id="IPR049224">
    <property type="entry name" value="DUF6821"/>
</dbReference>
<dbReference type="PANTHER" id="PTHR33646">
    <property type="entry name" value="GB|AAF00631.1"/>
    <property type="match status" value="1"/>
</dbReference>
<dbReference type="EnsemblPlants" id="Kaladp0094s0130.1.v1.1">
    <property type="protein sequence ID" value="Kaladp0094s0130.1.v1.1"/>
    <property type="gene ID" value="Kaladp0094s0130.v1.1"/>
</dbReference>
<organism evidence="3 4">
    <name type="scientific">Kalanchoe fedtschenkoi</name>
    <name type="common">Lavender scallops</name>
    <name type="synonym">South American air plant</name>
    <dbReference type="NCBI Taxonomy" id="63787"/>
    <lineage>
        <taxon>Eukaryota</taxon>
        <taxon>Viridiplantae</taxon>
        <taxon>Streptophyta</taxon>
        <taxon>Embryophyta</taxon>
        <taxon>Tracheophyta</taxon>
        <taxon>Spermatophyta</taxon>
        <taxon>Magnoliopsida</taxon>
        <taxon>eudicotyledons</taxon>
        <taxon>Gunneridae</taxon>
        <taxon>Pentapetalae</taxon>
        <taxon>Saxifragales</taxon>
        <taxon>Crassulaceae</taxon>
        <taxon>Kalanchoe</taxon>
    </lineage>
</organism>
<dbReference type="InterPro" id="IPR045883">
    <property type="entry name" value="At4g13530-like"/>
</dbReference>
<dbReference type="Gramene" id="Kaladp0094s0130.1.v1.1">
    <property type="protein sequence ID" value="Kaladp0094s0130.1.v1.1"/>
    <property type="gene ID" value="Kaladp0094s0130.v1.1"/>
</dbReference>
<evidence type="ECO:0000313" key="3">
    <source>
        <dbReference type="EnsemblPlants" id="Kaladp0094s0130.1.v1.1"/>
    </source>
</evidence>
<sequence length="279" mass="30709">MVDLDDWEYLPDATYLLRHDEAGDACGPQRFVSKSVFNMDYFSTDSPPTLLIPTPQFVPHHLPTPTLLQPQEVPDQLLQPDPQDEDEDSSTVATQVFFKNNTEFVDMKLLDSSSPRSIPASTLIAGLSFEDKTDGVTTTTTITSPRKTLDLFNPGEIATRNTKNDVNWVGEGIIGDDYAIADDSGVDLWRLGLGGIGALCSFGFAAAAICLLVFGNNHKVRHNHHKLSFQIYASADDNKRMKQVVQQATKFNEAMAAAVRGVPLNRAHITYGGYYDNAL</sequence>
<evidence type="ECO:0000259" key="2">
    <source>
        <dbReference type="Pfam" id="PF20705"/>
    </source>
</evidence>
<reference evidence="3" key="1">
    <citation type="submission" date="2021-01" db="UniProtKB">
        <authorList>
            <consortium name="EnsemblPlants"/>
        </authorList>
    </citation>
    <scope>IDENTIFICATION</scope>
</reference>